<organism evidence="6 7">
    <name type="scientific">Sporisorium reilianum f. sp. reilianum</name>
    <dbReference type="NCBI Taxonomy" id="72559"/>
    <lineage>
        <taxon>Eukaryota</taxon>
        <taxon>Fungi</taxon>
        <taxon>Dikarya</taxon>
        <taxon>Basidiomycota</taxon>
        <taxon>Ustilaginomycotina</taxon>
        <taxon>Ustilaginomycetes</taxon>
        <taxon>Ustilaginales</taxon>
        <taxon>Ustilaginaceae</taxon>
        <taxon>Sporisorium</taxon>
    </lineage>
</organism>
<proteinExistence type="predicted"/>
<protein>
    <submittedName>
        <fullName evidence="6">Related to atp-dependent clp protease, atp-binding subunit</fullName>
    </submittedName>
</protein>
<evidence type="ECO:0000259" key="4">
    <source>
        <dbReference type="SMART" id="SM00382"/>
    </source>
</evidence>
<dbReference type="AlphaFoldDB" id="A0A2N8ULX1"/>
<dbReference type="SMART" id="SM01086">
    <property type="entry name" value="ClpB_D2-small"/>
    <property type="match status" value="1"/>
</dbReference>
<evidence type="ECO:0000259" key="5">
    <source>
        <dbReference type="SMART" id="SM01086"/>
    </source>
</evidence>
<dbReference type="GO" id="GO:0008233">
    <property type="term" value="F:peptidase activity"/>
    <property type="evidence" value="ECO:0007669"/>
    <property type="project" value="UniProtKB-KW"/>
</dbReference>
<evidence type="ECO:0000256" key="2">
    <source>
        <dbReference type="ARBA" id="ARBA00022840"/>
    </source>
</evidence>
<evidence type="ECO:0000256" key="3">
    <source>
        <dbReference type="SAM" id="MobiDB-lite"/>
    </source>
</evidence>
<dbReference type="SMART" id="SM00382">
    <property type="entry name" value="AAA"/>
    <property type="match status" value="1"/>
</dbReference>
<keyword evidence="6" id="KW-0378">Hydrolase</keyword>
<dbReference type="GO" id="GO:0016887">
    <property type="term" value="F:ATP hydrolysis activity"/>
    <property type="evidence" value="ECO:0007669"/>
    <property type="project" value="InterPro"/>
</dbReference>
<dbReference type="InterPro" id="IPR050052">
    <property type="entry name" value="ATP-dep_Clp_protease_ClpX"/>
</dbReference>
<evidence type="ECO:0000256" key="1">
    <source>
        <dbReference type="ARBA" id="ARBA00022741"/>
    </source>
</evidence>
<dbReference type="PANTHER" id="PTHR48102">
    <property type="entry name" value="ATP-DEPENDENT CLP PROTEASE ATP-BINDING SUBUNIT CLPX-LIKE, MITOCHONDRIAL-RELATED"/>
    <property type="match status" value="1"/>
</dbReference>
<dbReference type="GO" id="GO:0005759">
    <property type="term" value="C:mitochondrial matrix"/>
    <property type="evidence" value="ECO:0007669"/>
    <property type="project" value="TreeGrafter"/>
</dbReference>
<evidence type="ECO:0000313" key="7">
    <source>
        <dbReference type="Proteomes" id="UP000239563"/>
    </source>
</evidence>
<keyword evidence="2 6" id="KW-0067">ATP-binding</keyword>
<keyword evidence="1" id="KW-0547">Nucleotide-binding</keyword>
<dbReference type="Proteomes" id="UP000239563">
    <property type="component" value="Chromosome XX"/>
</dbReference>
<feature type="compositionally biased region" description="Low complexity" evidence="3">
    <location>
        <begin position="376"/>
        <end position="398"/>
    </location>
</feature>
<dbReference type="GO" id="GO:0005524">
    <property type="term" value="F:ATP binding"/>
    <property type="evidence" value="ECO:0007669"/>
    <property type="project" value="UniProtKB-KW"/>
</dbReference>
<dbReference type="InterPro" id="IPR027417">
    <property type="entry name" value="P-loop_NTPase"/>
</dbReference>
<feature type="region of interest" description="Disordered" evidence="3">
    <location>
        <begin position="371"/>
        <end position="413"/>
    </location>
</feature>
<evidence type="ECO:0000313" key="6">
    <source>
        <dbReference type="EMBL" id="SJX65906.1"/>
    </source>
</evidence>
<dbReference type="SUPFAM" id="SSF52540">
    <property type="entry name" value="P-loop containing nucleoside triphosphate hydrolases"/>
    <property type="match status" value="1"/>
</dbReference>
<dbReference type="GO" id="GO:0051603">
    <property type="term" value="P:proteolysis involved in protein catabolic process"/>
    <property type="evidence" value="ECO:0007669"/>
    <property type="project" value="TreeGrafter"/>
</dbReference>
<feature type="region of interest" description="Disordered" evidence="3">
    <location>
        <begin position="244"/>
        <end position="280"/>
    </location>
</feature>
<feature type="domain" description="AAA+ ATPase" evidence="4">
    <location>
        <begin position="424"/>
        <end position="571"/>
    </location>
</feature>
<feature type="compositionally biased region" description="Basic and acidic residues" evidence="3">
    <location>
        <begin position="192"/>
        <end position="206"/>
    </location>
</feature>
<dbReference type="InterPro" id="IPR019489">
    <property type="entry name" value="Clp_ATPase_C"/>
</dbReference>
<dbReference type="InterPro" id="IPR003593">
    <property type="entry name" value="AAA+_ATPase"/>
</dbReference>
<feature type="compositionally biased region" description="Polar residues" evidence="3">
    <location>
        <begin position="49"/>
        <end position="77"/>
    </location>
</feature>
<dbReference type="Pfam" id="PF07724">
    <property type="entry name" value="AAA_2"/>
    <property type="match status" value="1"/>
</dbReference>
<dbReference type="InterPro" id="IPR003959">
    <property type="entry name" value="ATPase_AAA_core"/>
</dbReference>
<dbReference type="Gene3D" id="3.40.50.300">
    <property type="entry name" value="P-loop containing nucleotide triphosphate hydrolases"/>
    <property type="match status" value="2"/>
</dbReference>
<dbReference type="PANTHER" id="PTHR48102:SF7">
    <property type="entry name" value="ATP-DEPENDENT CLP PROTEASE ATP-BINDING SUBUNIT CLPX-LIKE, MITOCHONDRIAL"/>
    <property type="match status" value="1"/>
</dbReference>
<feature type="region of interest" description="Disordered" evidence="3">
    <location>
        <begin position="25"/>
        <end position="77"/>
    </location>
</feature>
<feature type="compositionally biased region" description="Low complexity" evidence="3">
    <location>
        <begin position="138"/>
        <end position="147"/>
    </location>
</feature>
<feature type="compositionally biased region" description="Basic residues" evidence="3">
    <location>
        <begin position="251"/>
        <end position="260"/>
    </location>
</feature>
<feature type="region of interest" description="Disordered" evidence="3">
    <location>
        <begin position="128"/>
        <end position="206"/>
    </location>
</feature>
<feature type="region of interest" description="Disordered" evidence="3">
    <location>
        <begin position="329"/>
        <end position="352"/>
    </location>
</feature>
<sequence>MLPRIVSRSGSSSIARAGTRRSTCFSAYPTAPSTSQRTFAPLTRHRTTAPPTLQQIRWSSGSSSNNDTQGSFHSAGSATQTLLRDVPSISPRSLVKYLDTYVVGQTRAKKVLAVGVWNHYLRVASNQRMRDEAESRTQQQQQQQAEEQAGDKEGGAALSESASRSLRLGKFKAPSDDEAASAKDSWQSHTRIQHERAAERARDPHGEATRSLMFGRAEREWLVNAGGPSAIHDAPNAGIVPKFGDDATRSASHKPTKRVSAKTPAEEAGSQLESRKWSVGAGQESALAEAASRMHDAVLSDYTPERMGGAERGRIGVFGADEPLYFSSNTVRSGRRREEAEMESKWESPQERAAYAAGLAEERTRRALRDARERLSAASGGSAGASSSRDDTASTTPDAPSPPPTPATTPTFLSAQPGTLPFFEKSNILLLGPSGSGKTLLLRTLAQALDVPFVHVDATPLTMAGYVGEDVESIIQRLLVAAGWDVERAQRGIVCIDEIDKLRKSGTAPSGGGGGKDVGGEGVQQALLRMLEGTTIQVANKKAGVEKREAEAGEGGLGPWYNHRRARAQPSGRWSAGAQPASFSVDTSSVLFVLSGAFVGIEDVIRQRLSPSPSATGSDTSKTWTPTDLLARLEPADLETYGMIPECIGRVPVSVVLDPLTFGDLVRVMTEPRNSLVDQYTSLFALNGMELHISRRAIEHVVHRAMRSGGGGARSLRRIMEDVLLDAFYESYGTESVKYILVDRESVRGGGVKLFSRGQGFEFRERCRADQREGKDGAGESGGERGAVALDAERRARARLRARAMVRSRLRRTNRLVDPVIYI</sequence>
<feature type="compositionally biased region" description="Basic and acidic residues" evidence="3">
    <location>
        <begin position="336"/>
        <end position="350"/>
    </location>
</feature>
<dbReference type="EMBL" id="LT795073">
    <property type="protein sequence ID" value="SJX65906.1"/>
    <property type="molecule type" value="Genomic_DNA"/>
</dbReference>
<accession>A0A2N8ULX1</accession>
<dbReference type="Gene3D" id="1.10.8.60">
    <property type="match status" value="1"/>
</dbReference>
<feature type="compositionally biased region" description="Low complexity" evidence="3">
    <location>
        <begin position="155"/>
        <end position="168"/>
    </location>
</feature>
<keyword evidence="6" id="KW-0645">Protease</keyword>
<gene>
    <name evidence="6" type="ORF">SRS1_16459</name>
</gene>
<reference evidence="6 7" key="1">
    <citation type="submission" date="2017-02" db="EMBL/GenBank/DDBJ databases">
        <authorList>
            <person name="Peterson S.W."/>
        </authorList>
    </citation>
    <scope>NUCLEOTIDE SEQUENCE [LARGE SCALE GENOMIC DNA]</scope>
    <source>
        <strain evidence="6 7">SRS1_H2-8</strain>
    </source>
</reference>
<feature type="domain" description="Clp ATPase C-terminal" evidence="5">
    <location>
        <begin position="660"/>
        <end position="754"/>
    </location>
</feature>
<dbReference type="FunFam" id="1.10.8.60:FF:000138">
    <property type="entry name" value="ATP-dependent Clp protease ATP-binding subunit ClpX"/>
    <property type="match status" value="1"/>
</dbReference>
<name>A0A2N8ULX1_9BASI</name>